<evidence type="ECO:0000313" key="10">
    <source>
        <dbReference type="Proteomes" id="UP000632659"/>
    </source>
</evidence>
<keyword evidence="5 7" id="KW-0234">DNA repair</keyword>
<evidence type="ECO:0000313" key="9">
    <source>
        <dbReference type="EMBL" id="MBC8610174.1"/>
    </source>
</evidence>
<evidence type="ECO:0000256" key="5">
    <source>
        <dbReference type="ARBA" id="ARBA00023204"/>
    </source>
</evidence>
<dbReference type="Gene3D" id="1.20.1440.120">
    <property type="entry name" value="Recombination protein O, C-terminal domain"/>
    <property type="match status" value="1"/>
</dbReference>
<protein>
    <recommendedName>
        <fullName evidence="2 7">DNA repair protein RecO</fullName>
    </recommendedName>
    <alternativeName>
        <fullName evidence="6 7">Recombination protein O</fullName>
    </alternativeName>
</protein>
<dbReference type="InterPro" id="IPR012340">
    <property type="entry name" value="NA-bd_OB-fold"/>
</dbReference>
<dbReference type="HAMAP" id="MF_00201">
    <property type="entry name" value="RecO"/>
    <property type="match status" value="1"/>
</dbReference>
<dbReference type="NCBIfam" id="TIGR00613">
    <property type="entry name" value="reco"/>
    <property type="match status" value="1"/>
</dbReference>
<dbReference type="Gene3D" id="6.20.220.20">
    <property type="entry name" value="Recombination protein O, zinc-binding domain"/>
    <property type="match status" value="1"/>
</dbReference>
<name>A0A8J6P017_9FIRM</name>
<evidence type="ECO:0000256" key="3">
    <source>
        <dbReference type="ARBA" id="ARBA00022763"/>
    </source>
</evidence>
<comment type="function">
    <text evidence="7">Involved in DNA repair and RecF pathway recombination.</text>
</comment>
<dbReference type="SUPFAM" id="SSF57863">
    <property type="entry name" value="ArfGap/RecO-like zinc finger"/>
    <property type="match status" value="1"/>
</dbReference>
<dbReference type="InterPro" id="IPR037278">
    <property type="entry name" value="ARFGAP/RecO"/>
</dbReference>
<dbReference type="GO" id="GO:0043590">
    <property type="term" value="C:bacterial nucleoid"/>
    <property type="evidence" value="ECO:0007669"/>
    <property type="project" value="TreeGrafter"/>
</dbReference>
<sequence length="251" mass="28960">MLLKTQGLVLKQRNIGENDRILVLLTKDYGIMEVSARGVKRMKSPLAGGCQLLSYSEFCIFQGKKYDTVNSAEVIHSFYNIRLDVAKLSLATYFCDLTNYLSPQKDSSWVSLRFLLNTLALLEDDKREMELLKCIFELKMLSFSGFMPNLVCCADCQAYETDPMYFLPIEAKLICADCIEKYKNSGLLKYTLTPPVLYAMRHIIYAEDAKLFQFNLKGDSLKQLEFITENYVLIQTEQRFKALDVYRQTKD</sequence>
<evidence type="ECO:0000256" key="4">
    <source>
        <dbReference type="ARBA" id="ARBA00023172"/>
    </source>
</evidence>
<evidence type="ECO:0000256" key="1">
    <source>
        <dbReference type="ARBA" id="ARBA00007452"/>
    </source>
</evidence>
<dbReference type="Pfam" id="PF02565">
    <property type="entry name" value="RecO_C"/>
    <property type="match status" value="1"/>
</dbReference>
<evidence type="ECO:0000256" key="6">
    <source>
        <dbReference type="ARBA" id="ARBA00033409"/>
    </source>
</evidence>
<dbReference type="Gene3D" id="2.40.50.140">
    <property type="entry name" value="Nucleic acid-binding proteins"/>
    <property type="match status" value="1"/>
</dbReference>
<proteinExistence type="inferred from homology"/>
<keyword evidence="3 7" id="KW-0227">DNA damage</keyword>
<dbReference type="GO" id="GO:0006302">
    <property type="term" value="P:double-strand break repair"/>
    <property type="evidence" value="ECO:0007669"/>
    <property type="project" value="TreeGrafter"/>
</dbReference>
<dbReference type="Pfam" id="PF11967">
    <property type="entry name" value="RecO_N"/>
    <property type="match status" value="1"/>
</dbReference>
<organism evidence="9 10">
    <name type="scientific">Massiliimalia timonensis</name>
    <dbReference type="NCBI Taxonomy" id="1987501"/>
    <lineage>
        <taxon>Bacteria</taxon>
        <taxon>Bacillati</taxon>
        <taxon>Bacillota</taxon>
        <taxon>Clostridia</taxon>
        <taxon>Eubacteriales</taxon>
        <taxon>Oscillospiraceae</taxon>
        <taxon>Massiliimalia</taxon>
    </lineage>
</organism>
<feature type="domain" description="DNA replication/recombination mediator RecO N-terminal" evidence="8">
    <location>
        <begin position="1"/>
        <end position="78"/>
    </location>
</feature>
<evidence type="ECO:0000259" key="8">
    <source>
        <dbReference type="Pfam" id="PF11967"/>
    </source>
</evidence>
<keyword evidence="10" id="KW-1185">Reference proteome</keyword>
<dbReference type="AlphaFoldDB" id="A0A8J6P017"/>
<dbReference type="RefSeq" id="WP_158662591.1">
    <property type="nucleotide sequence ID" value="NZ_FYDD01000003.1"/>
</dbReference>
<dbReference type="OrthoDB" id="9797083at2"/>
<dbReference type="InterPro" id="IPR022572">
    <property type="entry name" value="DNA_rep/recomb_RecO_N"/>
</dbReference>
<gene>
    <name evidence="7 9" type="primary">recO</name>
    <name evidence="9" type="ORF">H8702_03415</name>
</gene>
<dbReference type="InterPro" id="IPR003717">
    <property type="entry name" value="RecO"/>
</dbReference>
<dbReference type="SUPFAM" id="SSF50249">
    <property type="entry name" value="Nucleic acid-binding proteins"/>
    <property type="match status" value="1"/>
</dbReference>
<reference evidence="9" key="1">
    <citation type="submission" date="2020-08" db="EMBL/GenBank/DDBJ databases">
        <title>Genome public.</title>
        <authorList>
            <person name="Liu C."/>
            <person name="Sun Q."/>
        </authorList>
    </citation>
    <scope>NUCLEOTIDE SEQUENCE</scope>
    <source>
        <strain evidence="9">NSJ-15</strain>
    </source>
</reference>
<accession>A0A8J6P017</accession>
<dbReference type="EMBL" id="JACRTL010000001">
    <property type="protein sequence ID" value="MBC8610174.1"/>
    <property type="molecule type" value="Genomic_DNA"/>
</dbReference>
<dbReference type="Proteomes" id="UP000632659">
    <property type="component" value="Unassembled WGS sequence"/>
</dbReference>
<comment type="similarity">
    <text evidence="1 7">Belongs to the RecO family.</text>
</comment>
<dbReference type="PANTHER" id="PTHR33991">
    <property type="entry name" value="DNA REPAIR PROTEIN RECO"/>
    <property type="match status" value="1"/>
</dbReference>
<evidence type="ECO:0000256" key="7">
    <source>
        <dbReference type="HAMAP-Rule" id="MF_00201"/>
    </source>
</evidence>
<dbReference type="PANTHER" id="PTHR33991:SF1">
    <property type="entry name" value="DNA REPAIR PROTEIN RECO"/>
    <property type="match status" value="1"/>
</dbReference>
<comment type="caution">
    <text evidence="9">The sequence shown here is derived from an EMBL/GenBank/DDBJ whole genome shotgun (WGS) entry which is preliminary data.</text>
</comment>
<keyword evidence="4 7" id="KW-0233">DNA recombination</keyword>
<evidence type="ECO:0000256" key="2">
    <source>
        <dbReference type="ARBA" id="ARBA00021310"/>
    </source>
</evidence>
<dbReference type="GO" id="GO:0006310">
    <property type="term" value="P:DNA recombination"/>
    <property type="evidence" value="ECO:0007669"/>
    <property type="project" value="UniProtKB-UniRule"/>
</dbReference>
<dbReference type="InterPro" id="IPR042242">
    <property type="entry name" value="RecO_C"/>
</dbReference>